<dbReference type="EMBL" id="CP033896">
    <property type="protein sequence ID" value="AZA12738.1"/>
    <property type="molecule type" value="Genomic_DNA"/>
</dbReference>
<dbReference type="Proteomes" id="UP000269019">
    <property type="component" value="Chromosome"/>
</dbReference>
<dbReference type="Gene3D" id="3.40.250.10">
    <property type="entry name" value="Rhodanese-like domain"/>
    <property type="match status" value="1"/>
</dbReference>
<evidence type="ECO:0000313" key="3">
    <source>
        <dbReference type="Proteomes" id="UP000269019"/>
    </source>
</evidence>
<sequence>MAISAVSVNEVPAGAQIIDVREPDEYQAGHAKGAKNIPVGELPHRLAELDQSQDIYVICHGGGRSSRMCSYLAEQQISAINIDGGTSAWAAAGLAME</sequence>
<evidence type="ECO:0000313" key="2">
    <source>
        <dbReference type="EMBL" id="AZA12738.1"/>
    </source>
</evidence>
<dbReference type="PANTHER" id="PTHR43031">
    <property type="entry name" value="FAD-DEPENDENT OXIDOREDUCTASE"/>
    <property type="match status" value="1"/>
</dbReference>
<dbReference type="Pfam" id="PF00581">
    <property type="entry name" value="Rhodanese"/>
    <property type="match status" value="1"/>
</dbReference>
<dbReference type="PROSITE" id="PS50206">
    <property type="entry name" value="RHODANESE_3"/>
    <property type="match status" value="1"/>
</dbReference>
<proteinExistence type="predicted"/>
<keyword evidence="2" id="KW-0808">Transferase</keyword>
<dbReference type="SMART" id="SM00450">
    <property type="entry name" value="RHOD"/>
    <property type="match status" value="1"/>
</dbReference>
<dbReference type="RefSeq" id="WP_123926007.1">
    <property type="nucleotide sequence ID" value="NZ_CP033896.1"/>
</dbReference>
<dbReference type="PANTHER" id="PTHR43031:SF17">
    <property type="entry name" value="SULFURTRANSFERASE YTWF-RELATED"/>
    <property type="match status" value="1"/>
</dbReference>
<dbReference type="GO" id="GO:0004792">
    <property type="term" value="F:thiosulfate-cyanide sulfurtransferase activity"/>
    <property type="evidence" value="ECO:0007669"/>
    <property type="project" value="UniProtKB-EC"/>
</dbReference>
<evidence type="ECO:0000259" key="1">
    <source>
        <dbReference type="PROSITE" id="PS50206"/>
    </source>
</evidence>
<dbReference type="KEGG" id="ccho:CCHOA_01550"/>
<dbReference type="EC" id="2.8.1.1" evidence="2"/>
<reference evidence="2 3" key="1">
    <citation type="submission" date="2018-11" db="EMBL/GenBank/DDBJ databases">
        <authorList>
            <person name="Kleinhagauer T."/>
            <person name="Glaeser S.P."/>
            <person name="Spergser J."/>
            <person name="Ruckert C."/>
            <person name="Kaempfer P."/>
            <person name="Busse H.-J."/>
        </authorList>
    </citation>
    <scope>NUCLEOTIDE SEQUENCE [LARGE SCALE GENOMIC DNA]</scope>
    <source>
        <strain evidence="2 3">200CH</strain>
    </source>
</reference>
<keyword evidence="3" id="KW-1185">Reference proteome</keyword>
<dbReference type="InterPro" id="IPR050229">
    <property type="entry name" value="GlpE_sulfurtransferase"/>
</dbReference>
<organism evidence="2 3">
    <name type="scientific">Corynebacterium choanae</name>
    <dbReference type="NCBI Taxonomy" id="1862358"/>
    <lineage>
        <taxon>Bacteria</taxon>
        <taxon>Bacillati</taxon>
        <taxon>Actinomycetota</taxon>
        <taxon>Actinomycetes</taxon>
        <taxon>Mycobacteriales</taxon>
        <taxon>Corynebacteriaceae</taxon>
        <taxon>Corynebacterium</taxon>
    </lineage>
</organism>
<gene>
    <name evidence="2" type="primary">pspE</name>
    <name evidence="2" type="ORF">CCHOA_01550</name>
</gene>
<dbReference type="InterPro" id="IPR036873">
    <property type="entry name" value="Rhodanese-like_dom_sf"/>
</dbReference>
<dbReference type="AlphaFoldDB" id="A0A3G6J741"/>
<feature type="domain" description="Rhodanese" evidence="1">
    <location>
        <begin position="11"/>
        <end position="97"/>
    </location>
</feature>
<accession>A0A3G6J741</accession>
<protein>
    <submittedName>
        <fullName evidence="2">Thiosulfate sulfurtransferase PspE</fullName>
        <ecNumber evidence="2">2.8.1.1</ecNumber>
    </submittedName>
</protein>
<dbReference type="CDD" id="cd00158">
    <property type="entry name" value="RHOD"/>
    <property type="match status" value="1"/>
</dbReference>
<name>A0A3G6J741_9CORY</name>
<dbReference type="InterPro" id="IPR001763">
    <property type="entry name" value="Rhodanese-like_dom"/>
</dbReference>
<dbReference type="SUPFAM" id="SSF52821">
    <property type="entry name" value="Rhodanese/Cell cycle control phosphatase"/>
    <property type="match status" value="1"/>
</dbReference>
<dbReference type="OrthoDB" id="9800872at2"/>